<sequence>MEGVDRAMLLIEVFVPRNALSEDERQALGRGLIDRLMVEDDSHAIEIIDTQRTITQVLLHEPATWVLGDRPAADPADPPRYLVRVTVPASWRKDVCEHVVGAVTDVLAETERAAGRDPDRVRREPHAIILTDGVTEGGIGFFGRVMSTMDLTEFVSRPYRDGAMWRAPAPEAPPGRAIDPICGMGVDLDDSALTLVHEGTLYGFCHGLCRRVFANEHGLSLGREDPPA</sequence>
<reference evidence="1 2" key="1">
    <citation type="submission" date="2018-03" db="EMBL/GenBank/DDBJ databases">
        <title>Genomic Encyclopedia of Type Strains, Phase III (KMG-III): the genomes of soil and plant-associated and newly described type strains.</title>
        <authorList>
            <person name="Whitman W."/>
        </authorList>
    </citation>
    <scope>NUCLEOTIDE SEQUENCE [LARGE SCALE GENOMIC DNA]</scope>
    <source>
        <strain evidence="1 2">CGMCC 4.7104</strain>
    </source>
</reference>
<dbReference type="EMBL" id="PVNG01000001">
    <property type="protein sequence ID" value="PRX70105.1"/>
    <property type="molecule type" value="Genomic_DNA"/>
</dbReference>
<name>A0A2T0NAS9_9ACTN</name>
<proteinExistence type="predicted"/>
<keyword evidence="2" id="KW-1185">Reference proteome</keyword>
<evidence type="ECO:0008006" key="3">
    <source>
        <dbReference type="Google" id="ProtNLM"/>
    </source>
</evidence>
<evidence type="ECO:0000313" key="1">
    <source>
        <dbReference type="EMBL" id="PRX70105.1"/>
    </source>
</evidence>
<comment type="caution">
    <text evidence="1">The sequence shown here is derived from an EMBL/GenBank/DDBJ whole genome shotgun (WGS) entry which is preliminary data.</text>
</comment>
<dbReference type="AlphaFoldDB" id="A0A2T0NAS9"/>
<organism evidence="1 2">
    <name type="scientific">Nonomuraea fuscirosea</name>
    <dbReference type="NCBI Taxonomy" id="1291556"/>
    <lineage>
        <taxon>Bacteria</taxon>
        <taxon>Bacillati</taxon>
        <taxon>Actinomycetota</taxon>
        <taxon>Actinomycetes</taxon>
        <taxon>Streptosporangiales</taxon>
        <taxon>Streptosporangiaceae</taxon>
        <taxon>Nonomuraea</taxon>
    </lineage>
</organism>
<dbReference type="OrthoDB" id="1438441at2"/>
<dbReference type="RefSeq" id="WP_146177995.1">
    <property type="nucleotide sequence ID" value="NZ_JBFAIB010000002.1"/>
</dbReference>
<protein>
    <recommendedName>
        <fullName evidence="3">YHS domain-containing protein</fullName>
    </recommendedName>
</protein>
<dbReference type="Proteomes" id="UP000238312">
    <property type="component" value="Unassembled WGS sequence"/>
</dbReference>
<gene>
    <name evidence="1" type="ORF">B0I32_101192</name>
</gene>
<evidence type="ECO:0000313" key="2">
    <source>
        <dbReference type="Proteomes" id="UP000238312"/>
    </source>
</evidence>
<accession>A0A2T0NAS9</accession>